<keyword evidence="2" id="KW-1003">Cell membrane</keyword>
<evidence type="ECO:0000256" key="6">
    <source>
        <dbReference type="ARBA" id="ARBA00023136"/>
    </source>
</evidence>
<feature type="transmembrane region" description="Helical" evidence="7">
    <location>
        <begin position="143"/>
        <end position="162"/>
    </location>
</feature>
<evidence type="ECO:0000256" key="2">
    <source>
        <dbReference type="ARBA" id="ARBA00022475"/>
    </source>
</evidence>
<keyword evidence="4 7" id="KW-0812">Transmembrane</keyword>
<feature type="transmembrane region" description="Helical" evidence="7">
    <location>
        <begin position="357"/>
        <end position="382"/>
    </location>
</feature>
<dbReference type="PIRSF" id="PIRSF006066">
    <property type="entry name" value="HI0050"/>
    <property type="match status" value="1"/>
</dbReference>
<name>A0A1G5F1G2_9BACT</name>
<dbReference type="STRING" id="419481.SAMN05216233_10748"/>
<dbReference type="RefSeq" id="WP_092210699.1">
    <property type="nucleotide sequence ID" value="NZ_FMUX01000007.1"/>
</dbReference>
<dbReference type="OrthoDB" id="9790209at2"/>
<dbReference type="AlphaFoldDB" id="A0A1G5F1G2"/>
<sequence length="428" mass="45330">MNGPLWMSIAFVGCMLIGVPIPWAAGVATVIGLHIIDIPFTLLSQTAYNAFESFPLMTIPLFVLAGKLMEKGGMSEHLIHIARKMVGSLRGGTSLVTIVSCGLFASLTGSGPATTAAIGSITIPAMVDEGYPKKFASGISASSGALGSIIPPSNLLIIYALIAEESVPKLFLAGLVPGFMVILFLILTSTTVCRVSGFGGKVDDDFSFRPLLRALWEGKWAIGAPLIILGGIYSGIFTPTEASAVAVFYGLFVGIAVYKKLTVGNVIESLKFTTTMVGTVLVILGSTKAFGQLVAFYDIPLAVQGFFTGFTDNPFLVLMMISFLYILAGMWMESIPQVVIFTAVLLPVVKSMGVDPIFFGVLTVLTCEVGFLTPPIGVNLFVSSRIAGISLEESSVGVLPFVVPYIATITILCAMPWLTTGVVEMFFK</sequence>
<dbReference type="InterPro" id="IPR010656">
    <property type="entry name" value="DctM"/>
</dbReference>
<evidence type="ECO:0000256" key="1">
    <source>
        <dbReference type="ARBA" id="ARBA00004429"/>
    </source>
</evidence>
<evidence type="ECO:0000256" key="5">
    <source>
        <dbReference type="ARBA" id="ARBA00022989"/>
    </source>
</evidence>
<dbReference type="Pfam" id="PF06808">
    <property type="entry name" value="DctM"/>
    <property type="match status" value="1"/>
</dbReference>
<comment type="subcellular location">
    <subcellularLocation>
        <location evidence="1">Cell inner membrane</location>
        <topology evidence="1">Multi-pass membrane protein</topology>
    </subcellularLocation>
</comment>
<feature type="transmembrane region" description="Helical" evidence="7">
    <location>
        <begin position="174"/>
        <end position="197"/>
    </location>
</feature>
<dbReference type="EMBL" id="FMUX01000007">
    <property type="protein sequence ID" value="SCY32740.1"/>
    <property type="molecule type" value="Genomic_DNA"/>
</dbReference>
<accession>A0A1G5F1G2</accession>
<evidence type="ECO:0000313" key="10">
    <source>
        <dbReference type="Proteomes" id="UP000198870"/>
    </source>
</evidence>
<gene>
    <name evidence="9" type="ORF">SAMN05216233_10748</name>
</gene>
<dbReference type="GO" id="GO:0022857">
    <property type="term" value="F:transmembrane transporter activity"/>
    <property type="evidence" value="ECO:0007669"/>
    <property type="project" value="TreeGrafter"/>
</dbReference>
<dbReference type="Proteomes" id="UP000198870">
    <property type="component" value="Unassembled WGS sequence"/>
</dbReference>
<evidence type="ECO:0000256" key="4">
    <source>
        <dbReference type="ARBA" id="ARBA00022692"/>
    </source>
</evidence>
<feature type="transmembrane region" description="Helical" evidence="7">
    <location>
        <begin position="218"/>
        <end position="236"/>
    </location>
</feature>
<dbReference type="NCBIfam" id="TIGR00786">
    <property type="entry name" value="dctM"/>
    <property type="match status" value="1"/>
</dbReference>
<proteinExistence type="predicted"/>
<evidence type="ECO:0000259" key="8">
    <source>
        <dbReference type="Pfam" id="PF06808"/>
    </source>
</evidence>
<feature type="transmembrane region" description="Helical" evidence="7">
    <location>
        <begin position="48"/>
        <end position="66"/>
    </location>
</feature>
<feature type="transmembrane region" description="Helical" evidence="7">
    <location>
        <begin position="270"/>
        <end position="295"/>
    </location>
</feature>
<feature type="transmembrane region" description="Helical" evidence="7">
    <location>
        <begin position="402"/>
        <end position="427"/>
    </location>
</feature>
<feature type="transmembrane region" description="Helical" evidence="7">
    <location>
        <begin position="9"/>
        <end position="36"/>
    </location>
</feature>
<feature type="transmembrane region" description="Helical" evidence="7">
    <location>
        <begin position="242"/>
        <end position="258"/>
    </location>
</feature>
<keyword evidence="3" id="KW-0997">Cell inner membrane</keyword>
<reference evidence="9 10" key="1">
    <citation type="submission" date="2016-10" db="EMBL/GenBank/DDBJ databases">
        <authorList>
            <person name="de Groot N.N."/>
        </authorList>
    </citation>
    <scope>NUCLEOTIDE SEQUENCE [LARGE SCALE GENOMIC DNA]</scope>
    <source>
        <strain evidence="9 10">AA1</strain>
    </source>
</reference>
<evidence type="ECO:0000256" key="7">
    <source>
        <dbReference type="SAM" id="Phobius"/>
    </source>
</evidence>
<keyword evidence="6 7" id="KW-0472">Membrane</keyword>
<evidence type="ECO:0000313" key="9">
    <source>
        <dbReference type="EMBL" id="SCY32740.1"/>
    </source>
</evidence>
<dbReference type="GO" id="GO:0005886">
    <property type="term" value="C:plasma membrane"/>
    <property type="evidence" value="ECO:0007669"/>
    <property type="project" value="UniProtKB-SubCell"/>
</dbReference>
<evidence type="ECO:0000256" key="3">
    <source>
        <dbReference type="ARBA" id="ARBA00022519"/>
    </source>
</evidence>
<feature type="transmembrane region" description="Helical" evidence="7">
    <location>
        <begin position="87"/>
        <end position="107"/>
    </location>
</feature>
<protein>
    <submittedName>
        <fullName evidence="9">C4-dicarboxylate transporter, DctM subunit</fullName>
    </submittedName>
</protein>
<dbReference type="PANTHER" id="PTHR33362:SF5">
    <property type="entry name" value="C4-DICARBOXYLATE TRAP TRANSPORTER LARGE PERMEASE PROTEIN DCTM"/>
    <property type="match status" value="1"/>
</dbReference>
<feature type="domain" description="TRAP C4-dicarboxylate transport system permease DctM subunit" evidence="8">
    <location>
        <begin position="10"/>
        <end position="418"/>
    </location>
</feature>
<keyword evidence="5 7" id="KW-1133">Transmembrane helix</keyword>
<dbReference type="PANTHER" id="PTHR33362">
    <property type="entry name" value="SIALIC ACID TRAP TRANSPORTER PERMEASE PROTEIN SIAT-RELATED"/>
    <property type="match status" value="1"/>
</dbReference>
<organism evidence="9 10">
    <name type="scientific">Desulfoluna spongiiphila</name>
    <dbReference type="NCBI Taxonomy" id="419481"/>
    <lineage>
        <taxon>Bacteria</taxon>
        <taxon>Pseudomonadati</taxon>
        <taxon>Thermodesulfobacteriota</taxon>
        <taxon>Desulfobacteria</taxon>
        <taxon>Desulfobacterales</taxon>
        <taxon>Desulfolunaceae</taxon>
        <taxon>Desulfoluna</taxon>
    </lineage>
</organism>
<keyword evidence="10" id="KW-1185">Reference proteome</keyword>
<dbReference type="InterPro" id="IPR004681">
    <property type="entry name" value="TRAP_DctM"/>
</dbReference>
<feature type="transmembrane region" description="Helical" evidence="7">
    <location>
        <begin position="315"/>
        <end position="345"/>
    </location>
</feature>